<feature type="transmembrane region" description="Helical" evidence="5">
    <location>
        <begin position="6"/>
        <end position="28"/>
    </location>
</feature>
<dbReference type="EMBL" id="AP028679">
    <property type="protein sequence ID" value="BEQ15966.1"/>
    <property type="molecule type" value="Genomic_DNA"/>
</dbReference>
<keyword evidence="5" id="KW-1003">Cell membrane</keyword>
<dbReference type="InterPro" id="IPR001750">
    <property type="entry name" value="ND/Mrp_TM"/>
</dbReference>
<accession>A0AAU9EZJ1</accession>
<dbReference type="GO" id="GO:0042773">
    <property type="term" value="P:ATP synthesis coupled electron transport"/>
    <property type="evidence" value="ECO:0007669"/>
    <property type="project" value="InterPro"/>
</dbReference>
<evidence type="ECO:0000256" key="4">
    <source>
        <dbReference type="ARBA" id="ARBA00023136"/>
    </source>
</evidence>
<dbReference type="NCBIfam" id="TIGR01770">
    <property type="entry name" value="NDH_I_N"/>
    <property type="match status" value="1"/>
</dbReference>
<feature type="transmembrane region" description="Helical" evidence="5">
    <location>
        <begin position="123"/>
        <end position="142"/>
    </location>
</feature>
<feature type="transmembrane region" description="Helical" evidence="5">
    <location>
        <begin position="100"/>
        <end position="117"/>
    </location>
</feature>
<feature type="transmembrane region" description="Helical" evidence="5">
    <location>
        <begin position="293"/>
        <end position="314"/>
    </location>
</feature>
<feature type="domain" description="NADH:quinone oxidoreductase/Mrp antiporter transmembrane" evidence="7">
    <location>
        <begin position="119"/>
        <end position="412"/>
    </location>
</feature>
<evidence type="ECO:0000256" key="5">
    <source>
        <dbReference type="HAMAP-Rule" id="MF_00445"/>
    </source>
</evidence>
<comment type="subunit">
    <text evidence="5">NDH-1 is composed of 14 different subunits. Subunits NuoA, H, J, K, L, M, N constitute the membrane sector of the complex.</text>
</comment>
<dbReference type="EC" id="7.1.1.-" evidence="5"/>
<dbReference type="InterPro" id="IPR010096">
    <property type="entry name" value="NADH-Q_OxRdtase_suN/2"/>
</dbReference>
<feature type="transmembrane region" description="Helical" evidence="5">
    <location>
        <begin position="261"/>
        <end position="281"/>
    </location>
</feature>
<dbReference type="PANTHER" id="PTHR22773">
    <property type="entry name" value="NADH DEHYDROGENASE"/>
    <property type="match status" value="1"/>
</dbReference>
<evidence type="ECO:0000256" key="2">
    <source>
        <dbReference type="ARBA" id="ARBA00022692"/>
    </source>
</evidence>
<comment type="catalytic activity">
    <reaction evidence="5">
        <text>a quinone + NADH + 5 H(+)(in) = a quinol + NAD(+) + 4 H(+)(out)</text>
        <dbReference type="Rhea" id="RHEA:57888"/>
        <dbReference type="ChEBI" id="CHEBI:15378"/>
        <dbReference type="ChEBI" id="CHEBI:24646"/>
        <dbReference type="ChEBI" id="CHEBI:57540"/>
        <dbReference type="ChEBI" id="CHEBI:57945"/>
        <dbReference type="ChEBI" id="CHEBI:132124"/>
    </reaction>
</comment>
<sequence length="480" mass="49800">MLEGWPVIAPHAILALCGGLIFCLGAFWQRRPSGLLWWLALAASLAAGLAALGGPVSATYQGMLDVGLYGRLFTALIALVCLLALLLLKRYAALRGFAGEELYGLMLLAGLGMALTAGAAHWLIFFLGLELLSICLYILLAMRKGSSESTEAGLKYFILGAVASALVVFGIALIYAAGGSMLIAPSLAAASGTGHGALTLLGLGLVLTGLAFKLSLAPLHVWTPDVYQGAPAPITAFLAAGSKAAVMAVLVRLCALMPGNLWTYWVLALWGLAALTMLATNLSALREERVKRLLAYSSAAQMGYLLMALVGARYGGLVSALFFLCAYALMDLGVFGLVTVLSPHDGDLNRLDELRGLSRRHPWLAACLALCLLSLAGMPPTGGFVGKLFLFTSVLKAGYPVLALLGALAAAMAFYYYFKLVAVMYMGEPSGEPAPSGPKPAAGAAEALALAVIAVALLWLGVFPAWLHGLAGAAVATLGG</sequence>
<dbReference type="GO" id="GO:0005886">
    <property type="term" value="C:plasma membrane"/>
    <property type="evidence" value="ECO:0007669"/>
    <property type="project" value="UniProtKB-SubCell"/>
</dbReference>
<evidence type="ECO:0000313" key="9">
    <source>
        <dbReference type="Proteomes" id="UP001366166"/>
    </source>
</evidence>
<feature type="transmembrane region" description="Helical" evidence="5">
    <location>
        <begin position="35"/>
        <end position="56"/>
    </location>
</feature>
<feature type="transmembrane region" description="Helical" evidence="5">
    <location>
        <begin position="68"/>
        <end position="88"/>
    </location>
</feature>
<feature type="transmembrane region" description="Helical" evidence="5">
    <location>
        <begin position="447"/>
        <end position="467"/>
    </location>
</feature>
<dbReference type="Pfam" id="PF00361">
    <property type="entry name" value="Proton_antipo_M"/>
    <property type="match status" value="1"/>
</dbReference>
<keyword evidence="3 5" id="KW-1133">Transmembrane helix</keyword>
<keyword evidence="4 5" id="KW-0472">Membrane</keyword>
<evidence type="ECO:0000313" key="8">
    <source>
        <dbReference type="EMBL" id="BEQ15966.1"/>
    </source>
</evidence>
<dbReference type="GO" id="GO:0008137">
    <property type="term" value="F:NADH dehydrogenase (ubiquinone) activity"/>
    <property type="evidence" value="ECO:0007669"/>
    <property type="project" value="InterPro"/>
</dbReference>
<dbReference type="RefSeq" id="WP_338601147.1">
    <property type="nucleotide sequence ID" value="NZ_AP028679.1"/>
</dbReference>
<comment type="subcellular location">
    <subcellularLocation>
        <location evidence="5">Cell membrane</location>
        <topology evidence="5">Multi-pass membrane protein</topology>
    </subcellularLocation>
    <subcellularLocation>
        <location evidence="1">Endomembrane system</location>
        <topology evidence="1">Multi-pass membrane protein</topology>
    </subcellularLocation>
    <subcellularLocation>
        <location evidence="6">Membrane</location>
        <topology evidence="6">Multi-pass membrane protein</topology>
    </subcellularLocation>
</comment>
<evidence type="ECO:0000256" key="6">
    <source>
        <dbReference type="RuleBase" id="RU000320"/>
    </source>
</evidence>
<keyword evidence="5" id="KW-0830">Ubiquinone</keyword>
<feature type="transmembrane region" description="Helical" evidence="5">
    <location>
        <begin position="320"/>
        <end position="342"/>
    </location>
</feature>
<keyword evidence="5" id="KW-1278">Translocase</keyword>
<keyword evidence="5" id="KW-0520">NAD</keyword>
<feature type="transmembrane region" description="Helical" evidence="5">
    <location>
        <begin position="234"/>
        <end position="255"/>
    </location>
</feature>
<organism evidence="8 9">
    <name type="scientific">Desulfoferula mesophila</name>
    <dbReference type="NCBI Taxonomy" id="3058419"/>
    <lineage>
        <taxon>Bacteria</taxon>
        <taxon>Pseudomonadati</taxon>
        <taxon>Thermodesulfobacteriota</taxon>
        <taxon>Desulfarculia</taxon>
        <taxon>Desulfarculales</taxon>
        <taxon>Desulfarculaceae</taxon>
        <taxon>Desulfoferula</taxon>
    </lineage>
</organism>
<feature type="transmembrane region" description="Helical" evidence="5">
    <location>
        <begin position="363"/>
        <end position="385"/>
    </location>
</feature>
<evidence type="ECO:0000256" key="1">
    <source>
        <dbReference type="ARBA" id="ARBA00004127"/>
    </source>
</evidence>
<feature type="transmembrane region" description="Helical" evidence="5">
    <location>
        <begin position="397"/>
        <end position="418"/>
    </location>
</feature>
<reference evidence="9" key="1">
    <citation type="journal article" date="2023" name="Arch. Microbiol.">
        <title>Desulfoferula mesophilus gen. nov. sp. nov., a mesophilic sulfate-reducing bacterium isolated from a brackish lake sediment.</title>
        <authorList>
            <person name="Watanabe T."/>
            <person name="Yabe T."/>
            <person name="Tsuji J.M."/>
            <person name="Fukui M."/>
        </authorList>
    </citation>
    <scope>NUCLEOTIDE SEQUENCE [LARGE SCALE GENOMIC DNA]</scope>
    <source>
        <strain evidence="9">12FAK</strain>
    </source>
</reference>
<evidence type="ECO:0000256" key="3">
    <source>
        <dbReference type="ARBA" id="ARBA00022989"/>
    </source>
</evidence>
<comment type="function">
    <text evidence="5">NDH-1 shuttles electrons from NADH, via FMN and iron-sulfur (Fe-S) centers, to quinones in the respiratory chain. The immediate electron acceptor for the enzyme in this species is believed to be ubiquinone. Couples the redox reaction to proton translocation (for every two electrons transferred, four hydrogen ions are translocated across the cytoplasmic membrane), and thus conserves the redox energy in a proton gradient.</text>
</comment>
<comment type="similarity">
    <text evidence="5">Belongs to the complex I subunit 2 family.</text>
</comment>
<proteinExistence type="inferred from homology"/>
<dbReference type="GO" id="GO:0012505">
    <property type="term" value="C:endomembrane system"/>
    <property type="evidence" value="ECO:0007669"/>
    <property type="project" value="UniProtKB-SubCell"/>
</dbReference>
<dbReference type="AlphaFoldDB" id="A0AAU9EZJ1"/>
<keyword evidence="5" id="KW-0874">Quinone</keyword>
<name>A0AAU9EZJ1_9BACT</name>
<dbReference type="GO" id="GO:0050136">
    <property type="term" value="F:NADH dehydrogenase (quinone) (non-electrogenic) activity"/>
    <property type="evidence" value="ECO:0007669"/>
    <property type="project" value="UniProtKB-UniRule"/>
</dbReference>
<dbReference type="KEGG" id="dmp:FAK_30320"/>
<dbReference type="HAMAP" id="MF_00445">
    <property type="entry name" value="NDH1_NuoN_1"/>
    <property type="match status" value="1"/>
</dbReference>
<keyword evidence="2 5" id="KW-0812">Transmembrane</keyword>
<dbReference type="GO" id="GO:0048038">
    <property type="term" value="F:quinone binding"/>
    <property type="evidence" value="ECO:0007669"/>
    <property type="project" value="UniProtKB-KW"/>
</dbReference>
<gene>
    <name evidence="8" type="primary">nuoN-2</name>
    <name evidence="5" type="synonym">nuoN</name>
    <name evidence="8" type="ORF">FAK_30320</name>
</gene>
<keyword evidence="9" id="KW-1185">Reference proteome</keyword>
<protein>
    <recommendedName>
        <fullName evidence="5">NADH-quinone oxidoreductase subunit N</fullName>
        <ecNumber evidence="5">7.1.1.-</ecNumber>
    </recommendedName>
    <alternativeName>
        <fullName evidence="5">NADH dehydrogenase I subunit N</fullName>
    </alternativeName>
    <alternativeName>
        <fullName evidence="5">NDH-1 subunit N</fullName>
    </alternativeName>
</protein>
<keyword evidence="5" id="KW-0813">Transport</keyword>
<evidence type="ECO:0000259" key="7">
    <source>
        <dbReference type="Pfam" id="PF00361"/>
    </source>
</evidence>
<feature type="transmembrane region" description="Helical" evidence="5">
    <location>
        <begin position="154"/>
        <end position="177"/>
    </location>
</feature>
<feature type="transmembrane region" description="Helical" evidence="5">
    <location>
        <begin position="197"/>
        <end position="222"/>
    </location>
</feature>
<dbReference type="Proteomes" id="UP001366166">
    <property type="component" value="Chromosome"/>
</dbReference>